<name>A0A2M4B3I2_9DIPT</name>
<sequence length="87" mass="10075">MKFSSSSRHPTHVVVVVVVWGRTLLSDRLVTAFHMCVWVEQSVQGVLRWRESQKVKREKKRKTKTLSTTTLHRARMTTARRGSARNA</sequence>
<feature type="region of interest" description="Disordered" evidence="1">
    <location>
        <begin position="58"/>
        <end position="87"/>
    </location>
</feature>
<protein>
    <submittedName>
        <fullName evidence="2">Putative secreted protein</fullName>
    </submittedName>
</protein>
<evidence type="ECO:0000256" key="1">
    <source>
        <dbReference type="SAM" id="MobiDB-lite"/>
    </source>
</evidence>
<reference evidence="2" key="1">
    <citation type="submission" date="2018-01" db="EMBL/GenBank/DDBJ databases">
        <title>An insight into the sialome of Amazonian anophelines.</title>
        <authorList>
            <person name="Ribeiro J.M."/>
            <person name="Scarpassa V."/>
            <person name="Calvo E."/>
        </authorList>
    </citation>
    <scope>NUCLEOTIDE SEQUENCE</scope>
    <source>
        <tissue evidence="2">Salivary glands</tissue>
    </source>
</reference>
<organism evidence="2">
    <name type="scientific">Anopheles triannulatus</name>
    <dbReference type="NCBI Taxonomy" id="58253"/>
    <lineage>
        <taxon>Eukaryota</taxon>
        <taxon>Metazoa</taxon>
        <taxon>Ecdysozoa</taxon>
        <taxon>Arthropoda</taxon>
        <taxon>Hexapoda</taxon>
        <taxon>Insecta</taxon>
        <taxon>Pterygota</taxon>
        <taxon>Neoptera</taxon>
        <taxon>Endopterygota</taxon>
        <taxon>Diptera</taxon>
        <taxon>Nematocera</taxon>
        <taxon>Culicoidea</taxon>
        <taxon>Culicidae</taxon>
        <taxon>Anophelinae</taxon>
        <taxon>Anopheles</taxon>
    </lineage>
</organism>
<proteinExistence type="predicted"/>
<evidence type="ECO:0000313" key="2">
    <source>
        <dbReference type="EMBL" id="MBW47550.1"/>
    </source>
</evidence>
<accession>A0A2M4B3I2</accession>
<dbReference type="EMBL" id="GGFK01014229">
    <property type="protein sequence ID" value="MBW47550.1"/>
    <property type="molecule type" value="Transcribed_RNA"/>
</dbReference>
<dbReference type="AlphaFoldDB" id="A0A2M4B3I2"/>